<feature type="compositionally biased region" description="Low complexity" evidence="4">
    <location>
        <begin position="14"/>
        <end position="24"/>
    </location>
</feature>
<dbReference type="PANTHER" id="PTHR23253">
    <property type="entry name" value="EUKARYOTIC TRANSLATION INITIATION FACTOR 4 GAMMA"/>
    <property type="match status" value="1"/>
</dbReference>
<dbReference type="InterPro" id="IPR016024">
    <property type="entry name" value="ARM-type_fold"/>
</dbReference>
<feature type="region of interest" description="Disordered" evidence="4">
    <location>
        <begin position="931"/>
        <end position="968"/>
    </location>
</feature>
<accession>A0A6J1MFT7</accession>
<dbReference type="GO" id="GO:0003729">
    <property type="term" value="F:mRNA binding"/>
    <property type="evidence" value="ECO:0007669"/>
    <property type="project" value="TreeGrafter"/>
</dbReference>
<dbReference type="SMART" id="SM00543">
    <property type="entry name" value="MIF4G"/>
    <property type="match status" value="1"/>
</dbReference>
<feature type="compositionally biased region" description="Low complexity" evidence="4">
    <location>
        <begin position="97"/>
        <end position="136"/>
    </location>
</feature>
<dbReference type="Pfam" id="PF02847">
    <property type="entry name" value="MA3"/>
    <property type="match status" value="1"/>
</dbReference>
<feature type="region of interest" description="Disordered" evidence="4">
    <location>
        <begin position="1196"/>
        <end position="1268"/>
    </location>
</feature>
<dbReference type="Gene3D" id="1.25.40.180">
    <property type="match status" value="3"/>
</dbReference>
<dbReference type="SUPFAM" id="SSF48371">
    <property type="entry name" value="ARM repeat"/>
    <property type="match status" value="2"/>
</dbReference>
<protein>
    <submittedName>
        <fullName evidence="7">Uncharacterized protein LOC111602837 isoform X1</fullName>
    </submittedName>
</protein>
<evidence type="ECO:0000313" key="6">
    <source>
        <dbReference type="Proteomes" id="UP000504633"/>
    </source>
</evidence>
<keyword evidence="2" id="KW-0396">Initiation factor</keyword>
<feature type="compositionally biased region" description="Polar residues" evidence="4">
    <location>
        <begin position="1569"/>
        <end position="1579"/>
    </location>
</feature>
<feature type="compositionally biased region" description="Low complexity" evidence="4">
    <location>
        <begin position="701"/>
        <end position="715"/>
    </location>
</feature>
<dbReference type="Pfam" id="PF02854">
    <property type="entry name" value="MIF4G"/>
    <property type="match status" value="1"/>
</dbReference>
<feature type="region of interest" description="Disordered" evidence="4">
    <location>
        <begin position="758"/>
        <end position="900"/>
    </location>
</feature>
<feature type="compositionally biased region" description="Basic residues" evidence="4">
    <location>
        <begin position="186"/>
        <end position="199"/>
    </location>
</feature>
<evidence type="ECO:0000256" key="1">
    <source>
        <dbReference type="ARBA" id="ARBA00005775"/>
    </source>
</evidence>
<evidence type="ECO:0000256" key="2">
    <source>
        <dbReference type="ARBA" id="ARBA00022540"/>
    </source>
</evidence>
<dbReference type="SMART" id="SM00544">
    <property type="entry name" value="MA3"/>
    <property type="match status" value="1"/>
</dbReference>
<feature type="region of interest" description="Disordered" evidence="4">
    <location>
        <begin position="1569"/>
        <end position="1734"/>
    </location>
</feature>
<comment type="similarity">
    <text evidence="1">Belongs to the eukaryotic initiation factor 4G family.</text>
</comment>
<dbReference type="GO" id="GO:0003743">
    <property type="term" value="F:translation initiation factor activity"/>
    <property type="evidence" value="ECO:0007669"/>
    <property type="project" value="UniProtKB-KW"/>
</dbReference>
<evidence type="ECO:0000313" key="7">
    <source>
        <dbReference type="RefSeq" id="XP_023175921.2"/>
    </source>
</evidence>
<feature type="compositionally biased region" description="Low complexity" evidence="4">
    <location>
        <begin position="153"/>
        <end position="185"/>
    </location>
</feature>
<feature type="region of interest" description="Disordered" evidence="4">
    <location>
        <begin position="1"/>
        <end position="206"/>
    </location>
</feature>
<dbReference type="InterPro" id="IPR003891">
    <property type="entry name" value="Initiation_fac_eIF4g_MI"/>
</dbReference>
<dbReference type="PROSITE" id="PS51366">
    <property type="entry name" value="MI"/>
    <property type="match status" value="1"/>
</dbReference>
<evidence type="ECO:0000259" key="5">
    <source>
        <dbReference type="PROSITE" id="PS51366"/>
    </source>
</evidence>
<sequence>MFMPTGGGGKGNRPQSTHQQNHNHQTQHHQTSHGHSHSHHHHQNQSQQQPPQQQQQARISHLHQQQDQQQQAAHAVFVPQQSGVSNLGNLHHHHHALPQQQQLQQQQQQQHQQQQQQQQQQHLQQQQQQQHHLQQQPIIFYPSQPPSALPYVNHAQHSSSSSSNGSSGGAALQLSGAASTSSLGHAHGHNHHSHGHGHAHANGVLTPTSSNTSLVCALSNSTLPPHYTQSAGLIAPPGSNGAGAGTTYISTAYLPFKHPGQMAMAFASNGGSAAPAGAFYAASSQQKQQLPAGQQHGVTAGPAANTGQQQPIAYYHTALPPAPLNNNNSNSSAVGGGGGNGTHRGNMRGGQRSTPPQQPYFTYAVPSAAPQPRPALVNNAAAAAVTPILNPRSTPLNGTAAFHIPPAYCSNIPIVQQPSLSTAPMLAAAGMTAAPAAPTTGLHTYPPHLQSTSATAVGAVAGVAGAFSSTSLTTAAQLAGADKVKERKHAIPIIHPDTKENVLDPNSSVFIKKDSNCTLTSSTGSDSSLPQYQTTGISDSGSTTALITGVMVDHQMQTEKALQPVGTCHSIAVATATGALPLTDEDKVSVIVKDILAHSGNPDEHLSFWQYNDVDNPSENATESPCGNLNVNFDDLSTAAAGSTNVPVLFKESLTTKKQRPKSANKQSTATPTSIANAVAEASTSSSKSISILTSIKPTLAPQQQPHQQPLLQNPAKPMSINLGSDTTPASPSKMMKPKPAGQYTQQLQAKVELPLLPSTSSSATSTPTHLPKAQPLQLPKQVISVRGTPAGSGTGRPLSPSPARAASYSAASSASVLPPNNMSRKSQRKAQKRKEQEKKKQKASANITSTAAANSGCSGSGGGGGSGSNVTNNNNNNNGRSGATSSSKSNGSNNNNAAGGADTIITYVTTTKATAAVASAMLDKAASTMTDKLSATSNNSSLSSSVRDKKPKDQQQQQQHSSNNNDDAAACEHRLDYKDDAAQQLDKHMANEDIVAKFLQKSFDDAPSPPDTQLEFLNSSSSMCEDEDLISGAVFADKLTESNAGGEADGNNTSKCVDSNVGELKFGDFNEEPPAHNTSFICSSTWSSSQPIDATSSQSTMSEDNVDCAPKSSTQKIEPPIKKNSPIHQTSKIPGSIQKIAAVKLSLASSKSASVGKFIRYNIDELRELSKLSDSRKPPLVPCQKGDCIAQLFVSRQSQQQQQQHHHGHNPHSQQYQHAHESMEYGTGKRGRGHGHGPNKKHHEGHQPMGGNSSANSSGPGGMSSSNQRHMDIIRVQLSLKEEIKLSECENAWQPETLRRMSMFSTTEVDQDDDMDVVLKKVRGILNKLTPDNFEVLLKAMSSINMDTQRKMTNVMLLIFEKTISEPNFAPTYARFCKVLFHEIKAENKSLFTSSLITRIQHEFESNVNDANAKAKKLQPTQERINACQDTAKKIELRAEMEDLEYQFRRRAWGTVRFIGELFKLQSLTSDRVLHCVESLLEHGCEEKLEYMCKLLTTVGHLLEAGPPEQYQSGARIEKIFRRIQDIVQRSRSSNSSSRQHQFNIKISSRVRFMMQDVLDLRSRNWDQPVTTHTASGSRQRHKQHDEPKAQQQQQQQQQHSSRSSHLPQQQQQQQSNYQYQQQKQHHHHHGYNESGNYFMQKLPKAQQHENQSLSIDPNKLRFSSSNNDDAVTAKLGNSSHYQWRNASNRPVSGTPATQPSLLKRLPPTSSFTYSPYQQQTATPPGVPIAGTRNQNAEPIASEVEFDRKQCQELLTKLVEEVLSTREWQPEVLFIWRNSNAKQQAAAAIIHYILMDYVHRAEVKRQQRLACANAFSYLMQQEALGKSAFALAYSRFGEEFPDLLVDVPNGWTYVFEFLGPIMHEGGIVLKDIWQQHWLEDPQFTERFVRAFVSYFVQEFGAGYTHKLWHIDNKLDRGQLFWSDARKYRDFLQSNSFQFLEPNSTATVGMQRQKVTRTQAEHVERISYLLRLSSDTAIDYINTNVHINANFVRHLTKYLCCDFALSNPSTKNNNNNHNTNQNKLQLQLNVDSFRRHCTPLLRLCIDAQEAHEIACIEETVDALQEHFSLELDDEMAAGETICSTWSVLYDCEVISRDTFEKWFKQECEHSAGYPRSLMDRLRAFIEEM</sequence>
<feature type="region of interest" description="Disordered" evidence="4">
    <location>
        <begin position="319"/>
        <end position="362"/>
    </location>
</feature>
<feature type="compositionally biased region" description="Low complexity" evidence="4">
    <location>
        <begin position="1592"/>
        <end position="1624"/>
    </location>
</feature>
<organism evidence="6 7">
    <name type="scientific">Drosophila hydei</name>
    <name type="common">Fruit fly</name>
    <dbReference type="NCBI Taxonomy" id="7224"/>
    <lineage>
        <taxon>Eukaryota</taxon>
        <taxon>Metazoa</taxon>
        <taxon>Ecdysozoa</taxon>
        <taxon>Arthropoda</taxon>
        <taxon>Hexapoda</taxon>
        <taxon>Insecta</taxon>
        <taxon>Pterygota</taxon>
        <taxon>Neoptera</taxon>
        <taxon>Endopterygota</taxon>
        <taxon>Diptera</taxon>
        <taxon>Brachycera</taxon>
        <taxon>Muscomorpha</taxon>
        <taxon>Ephydroidea</taxon>
        <taxon>Drosophilidae</taxon>
        <taxon>Drosophila</taxon>
    </lineage>
</organism>
<dbReference type="GeneID" id="111602837"/>
<feature type="compositionally biased region" description="Polar residues" evidence="4">
    <location>
        <begin position="1650"/>
        <end position="1702"/>
    </location>
</feature>
<reference evidence="7" key="1">
    <citation type="submission" date="2025-08" db="UniProtKB">
        <authorList>
            <consortium name="RefSeq"/>
        </authorList>
    </citation>
    <scope>IDENTIFICATION</scope>
    <source>
        <strain evidence="7">15085-1641.00</strain>
        <tissue evidence="7">Whole body</tissue>
    </source>
</reference>
<proteinExistence type="inferred from homology"/>
<dbReference type="PANTHER" id="PTHR23253:SF78">
    <property type="entry name" value="EUKARYOTIC TRANSLATION INITIATION FACTOR 4G1, ISOFORM B-RELATED"/>
    <property type="match status" value="1"/>
</dbReference>
<feature type="compositionally biased region" description="Basic residues" evidence="4">
    <location>
        <begin position="25"/>
        <end position="43"/>
    </location>
</feature>
<feature type="region of interest" description="Disordered" evidence="4">
    <location>
        <begin position="653"/>
        <end position="673"/>
    </location>
</feature>
<feature type="compositionally biased region" description="Basic residues" evidence="4">
    <location>
        <begin position="1230"/>
        <end position="1245"/>
    </location>
</feature>
<feature type="compositionally biased region" description="Low complexity" evidence="4">
    <location>
        <begin position="844"/>
        <end position="858"/>
    </location>
</feature>
<dbReference type="OrthoDB" id="514777at2759"/>
<feature type="region of interest" description="Disordered" evidence="4">
    <location>
        <begin position="701"/>
        <end position="744"/>
    </location>
</feature>
<feature type="domain" description="MI" evidence="5">
    <location>
        <begin position="1751"/>
        <end position="1878"/>
    </location>
</feature>
<gene>
    <name evidence="7" type="primary">LOC111602837</name>
</gene>
<feature type="compositionally biased region" description="Gly residues" evidence="4">
    <location>
        <begin position="859"/>
        <end position="868"/>
    </location>
</feature>
<keyword evidence="6" id="KW-1185">Reference proteome</keyword>
<feature type="compositionally biased region" description="Low complexity" evidence="4">
    <location>
        <begin position="729"/>
        <end position="741"/>
    </location>
</feature>
<feature type="compositionally biased region" description="Low complexity" evidence="4">
    <location>
        <begin position="869"/>
        <end position="900"/>
    </location>
</feature>
<feature type="compositionally biased region" description="Gly residues" evidence="4">
    <location>
        <begin position="1"/>
        <end position="11"/>
    </location>
</feature>
<feature type="region of interest" description="Disordered" evidence="4">
    <location>
        <begin position="1092"/>
        <end position="1131"/>
    </location>
</feature>
<feature type="compositionally biased region" description="Low complexity" evidence="4">
    <location>
        <begin position="934"/>
        <end position="946"/>
    </location>
</feature>
<feature type="compositionally biased region" description="Low complexity" evidence="4">
    <location>
        <begin position="44"/>
        <end position="56"/>
    </location>
</feature>
<feature type="compositionally biased region" description="Polar residues" evidence="4">
    <location>
        <begin position="1709"/>
        <end position="1724"/>
    </location>
</feature>
<feature type="compositionally biased region" description="Low complexity" evidence="4">
    <location>
        <begin position="63"/>
        <end position="81"/>
    </location>
</feature>
<feature type="compositionally biased region" description="Polar residues" evidence="4">
    <location>
        <begin position="1092"/>
        <end position="1104"/>
    </location>
</feature>
<evidence type="ECO:0000256" key="4">
    <source>
        <dbReference type="SAM" id="MobiDB-lite"/>
    </source>
</evidence>
<feature type="compositionally biased region" description="Polar residues" evidence="4">
    <location>
        <begin position="664"/>
        <end position="673"/>
    </location>
</feature>
<dbReference type="CTD" id="1982"/>
<feature type="compositionally biased region" description="Low complexity" evidence="4">
    <location>
        <begin position="797"/>
        <end position="820"/>
    </location>
</feature>
<dbReference type="InterPro" id="IPR003890">
    <property type="entry name" value="MIF4G-like_typ-3"/>
</dbReference>
<keyword evidence="3" id="KW-0648">Protein biosynthesis</keyword>
<dbReference type="RefSeq" id="XP_023175921.2">
    <property type="nucleotide sequence ID" value="XM_023320153.2"/>
</dbReference>
<evidence type="ECO:0000256" key="3">
    <source>
        <dbReference type="ARBA" id="ARBA00022917"/>
    </source>
</evidence>
<dbReference type="Proteomes" id="UP000504633">
    <property type="component" value="Unplaced"/>
</dbReference>
<name>A0A6J1MFT7_DROHY</name>
<dbReference type="KEGG" id="dhe:111602837"/>
<feature type="compositionally biased region" description="Low complexity" evidence="4">
    <location>
        <begin position="1250"/>
        <end position="1268"/>
    </location>
</feature>
<dbReference type="GO" id="GO:0016281">
    <property type="term" value="C:eukaryotic translation initiation factor 4F complex"/>
    <property type="evidence" value="ECO:0007669"/>
    <property type="project" value="TreeGrafter"/>
</dbReference>
<feature type="compositionally biased region" description="Low complexity" evidence="4">
    <location>
        <begin position="758"/>
        <end position="772"/>
    </location>
</feature>